<proteinExistence type="inferred from homology"/>
<dbReference type="PANTHER" id="PTHR43792">
    <property type="entry name" value="GNAT FAMILY, PUTATIVE (AFU_ORTHOLOGUE AFUA_3G00765)-RELATED-RELATED"/>
    <property type="match status" value="1"/>
</dbReference>
<dbReference type="Pfam" id="PF13302">
    <property type="entry name" value="Acetyltransf_3"/>
    <property type="match status" value="1"/>
</dbReference>
<comment type="similarity">
    <text evidence="3">Belongs to the acetyltransferase family. RimJ subfamily.</text>
</comment>
<sequence length="194" mass="21052">MTAQRQDPHERVAPERIALRLLLEEDAARLAHLETVNREHLLTGAPVRPEGWATEEGQRRMIRSLRTQLEAGSTVPLVITVDDEVVGRLTLSGVLRGPAQWASLGYWVDAGATGRGVASCAVREAVDLAFGALDLHRVEASVAVGNEASARVLERNGFTQIGLAPQYLRLGSAGGGWADCRLFQRINPAWRGKS</sequence>
<keyword evidence="1 5" id="KW-0808">Transferase</keyword>
<evidence type="ECO:0000256" key="2">
    <source>
        <dbReference type="ARBA" id="ARBA00023315"/>
    </source>
</evidence>
<accession>A0ABW4PWT0</accession>
<dbReference type="EC" id="2.3.-.-" evidence="5"/>
<evidence type="ECO:0000313" key="6">
    <source>
        <dbReference type="Proteomes" id="UP001597280"/>
    </source>
</evidence>
<dbReference type="PANTHER" id="PTHR43792:SF8">
    <property type="entry name" value="[RIBOSOMAL PROTEIN US5]-ALANINE N-ACETYLTRANSFERASE"/>
    <property type="match status" value="1"/>
</dbReference>
<dbReference type="GO" id="GO:0016746">
    <property type="term" value="F:acyltransferase activity"/>
    <property type="evidence" value="ECO:0007669"/>
    <property type="project" value="UniProtKB-KW"/>
</dbReference>
<keyword evidence="6" id="KW-1185">Reference proteome</keyword>
<evidence type="ECO:0000313" key="5">
    <source>
        <dbReference type="EMBL" id="MFD1833881.1"/>
    </source>
</evidence>
<name>A0ABW4PWT0_9MICO</name>
<organism evidence="5 6">
    <name type="scientific">Brachybacterium rhamnosum</name>
    <dbReference type="NCBI Taxonomy" id="173361"/>
    <lineage>
        <taxon>Bacteria</taxon>
        <taxon>Bacillati</taxon>
        <taxon>Actinomycetota</taxon>
        <taxon>Actinomycetes</taxon>
        <taxon>Micrococcales</taxon>
        <taxon>Dermabacteraceae</taxon>
        <taxon>Brachybacterium</taxon>
    </lineage>
</organism>
<feature type="domain" description="N-acetyltransferase" evidence="4">
    <location>
        <begin position="17"/>
        <end position="187"/>
    </location>
</feature>
<dbReference type="SUPFAM" id="SSF55729">
    <property type="entry name" value="Acyl-CoA N-acyltransferases (Nat)"/>
    <property type="match status" value="1"/>
</dbReference>
<protein>
    <submittedName>
        <fullName evidence="5">GNAT family N-acetyltransferase</fullName>
        <ecNumber evidence="5">2.3.-.-</ecNumber>
    </submittedName>
</protein>
<dbReference type="PROSITE" id="PS51186">
    <property type="entry name" value="GNAT"/>
    <property type="match status" value="1"/>
</dbReference>
<dbReference type="InterPro" id="IPR051531">
    <property type="entry name" value="N-acetyltransferase"/>
</dbReference>
<keyword evidence="2 5" id="KW-0012">Acyltransferase</keyword>
<dbReference type="InterPro" id="IPR000182">
    <property type="entry name" value="GNAT_dom"/>
</dbReference>
<evidence type="ECO:0000256" key="1">
    <source>
        <dbReference type="ARBA" id="ARBA00022679"/>
    </source>
</evidence>
<dbReference type="RefSeq" id="WP_137771385.1">
    <property type="nucleotide sequence ID" value="NZ_BAAAIS010000005.1"/>
</dbReference>
<evidence type="ECO:0000259" key="4">
    <source>
        <dbReference type="PROSITE" id="PS51186"/>
    </source>
</evidence>
<dbReference type="Gene3D" id="3.40.630.30">
    <property type="match status" value="1"/>
</dbReference>
<evidence type="ECO:0000256" key="3">
    <source>
        <dbReference type="ARBA" id="ARBA00038502"/>
    </source>
</evidence>
<dbReference type="InterPro" id="IPR016181">
    <property type="entry name" value="Acyl_CoA_acyltransferase"/>
</dbReference>
<dbReference type="Proteomes" id="UP001597280">
    <property type="component" value="Unassembled WGS sequence"/>
</dbReference>
<comment type="caution">
    <text evidence="5">The sequence shown here is derived from an EMBL/GenBank/DDBJ whole genome shotgun (WGS) entry which is preliminary data.</text>
</comment>
<reference evidence="6" key="1">
    <citation type="journal article" date="2019" name="Int. J. Syst. Evol. Microbiol.">
        <title>The Global Catalogue of Microorganisms (GCM) 10K type strain sequencing project: providing services to taxonomists for standard genome sequencing and annotation.</title>
        <authorList>
            <consortium name="The Broad Institute Genomics Platform"/>
            <consortium name="The Broad Institute Genome Sequencing Center for Infectious Disease"/>
            <person name="Wu L."/>
            <person name="Ma J."/>
        </authorList>
    </citation>
    <scope>NUCLEOTIDE SEQUENCE [LARGE SCALE GENOMIC DNA]</scope>
    <source>
        <strain evidence="6">JCM 11650</strain>
    </source>
</reference>
<gene>
    <name evidence="5" type="ORF">ACFSDA_02230</name>
</gene>
<dbReference type="EMBL" id="JBHUFL010000001">
    <property type="protein sequence ID" value="MFD1833881.1"/>
    <property type="molecule type" value="Genomic_DNA"/>
</dbReference>